<protein>
    <submittedName>
        <fullName evidence="6">Ribosomal protein L6</fullName>
    </submittedName>
</protein>
<evidence type="ECO:0000256" key="1">
    <source>
        <dbReference type="ARBA" id="ARBA00009356"/>
    </source>
</evidence>
<dbReference type="AlphaFoldDB" id="A0A2R4A3M8"/>
<name>A0A2R4A3M8_9STRA</name>
<dbReference type="GO" id="GO:0019843">
    <property type="term" value="F:rRNA binding"/>
    <property type="evidence" value="ECO:0007669"/>
    <property type="project" value="InterPro"/>
</dbReference>
<dbReference type="InterPro" id="IPR000702">
    <property type="entry name" value="Ribosomal_uL6-like"/>
</dbReference>
<sequence length="191" mass="22368">MKKLEKKYIINIPHNIKVFYDKKKKIIIFKGFSGQKSLKIEKLLTISHKKQQIELSNDNNIKLSNSQKKKIQQIQKTTVSLIKQLLIETTSIIYQKLNFVGVGYRAFPVENFEKHLFLFRLGYSHPIYFKIPQKTRIISLKLTKLFLYGSSYQELTSTASKIRLNKTPEPYKGKGILYENEKIVLKEGKKV</sequence>
<evidence type="ECO:0000256" key="4">
    <source>
        <dbReference type="RuleBase" id="RU003869"/>
    </source>
</evidence>
<dbReference type="PANTHER" id="PTHR11655">
    <property type="entry name" value="60S/50S RIBOSOMAL PROTEIN L6/L9"/>
    <property type="match status" value="1"/>
</dbReference>
<keyword evidence="3 4" id="KW-0687">Ribonucleoprotein</keyword>
<reference evidence="6" key="1">
    <citation type="submission" date="2017-09" db="EMBL/GenBank/DDBJ databases">
        <title>Your Publication.</title>
        <authorList>
            <person name="Keepers K.G."/>
            <person name="Pogoda C.S."/>
            <person name="Hamsher S.E."/>
            <person name="Stepanek J.G."/>
            <person name="Kane N.C."/>
            <person name="Kociolek J.P."/>
        </authorList>
    </citation>
    <scope>NUCLEOTIDE SEQUENCE</scope>
</reference>
<dbReference type="PRINTS" id="PR00059">
    <property type="entry name" value="RIBOSOMALL6"/>
</dbReference>
<geneLocation type="mitochondrion" evidence="6"/>
<keyword evidence="2 4" id="KW-0689">Ribosomal protein</keyword>
<dbReference type="PIRSF" id="PIRSF002162">
    <property type="entry name" value="Ribosomal_L6"/>
    <property type="match status" value="1"/>
</dbReference>
<dbReference type="PROSITE" id="PS00525">
    <property type="entry name" value="RIBOSOMAL_L6_1"/>
    <property type="match status" value="1"/>
</dbReference>
<proteinExistence type="inferred from homology"/>
<dbReference type="GO" id="GO:0006412">
    <property type="term" value="P:translation"/>
    <property type="evidence" value="ECO:0007669"/>
    <property type="project" value="InterPro"/>
</dbReference>
<dbReference type="InterPro" id="IPR019906">
    <property type="entry name" value="Ribosomal_uL6_bac-type"/>
</dbReference>
<accession>A0A2R4A3M8</accession>
<gene>
    <name evidence="6" type="primary">rpl6</name>
</gene>
<dbReference type="SUPFAM" id="SSF56053">
    <property type="entry name" value="Ribosomal protein L6"/>
    <property type="match status" value="1"/>
</dbReference>
<dbReference type="InterPro" id="IPR020040">
    <property type="entry name" value="Ribosomal_uL6_a/b-dom"/>
</dbReference>
<evidence type="ECO:0000256" key="2">
    <source>
        <dbReference type="ARBA" id="ARBA00022980"/>
    </source>
</evidence>
<comment type="similarity">
    <text evidence="1 4">Belongs to the universal ribosomal protein uL6 family.</text>
</comment>
<organism evidence="6">
    <name type="scientific">Halamphora calidilacuna</name>
    <dbReference type="NCBI Taxonomy" id="2133758"/>
    <lineage>
        <taxon>Eukaryota</taxon>
        <taxon>Sar</taxon>
        <taxon>Stramenopiles</taxon>
        <taxon>Ochrophyta</taxon>
        <taxon>Bacillariophyta</taxon>
        <taxon>Bacillariophyceae</taxon>
        <taxon>Bacillariophycidae</taxon>
        <taxon>Naviculales</taxon>
        <taxon>Amphipleuraceae</taxon>
        <taxon>Halamphora</taxon>
    </lineage>
</organism>
<dbReference type="EMBL" id="MF997424">
    <property type="protein sequence ID" value="AVR57672.1"/>
    <property type="molecule type" value="Genomic_DNA"/>
</dbReference>
<evidence type="ECO:0000313" key="6">
    <source>
        <dbReference type="EMBL" id="AVR57672.1"/>
    </source>
</evidence>
<keyword evidence="6" id="KW-0496">Mitochondrion</keyword>
<dbReference type="GO" id="GO:0005762">
    <property type="term" value="C:mitochondrial large ribosomal subunit"/>
    <property type="evidence" value="ECO:0007669"/>
    <property type="project" value="TreeGrafter"/>
</dbReference>
<dbReference type="GO" id="GO:0003735">
    <property type="term" value="F:structural constituent of ribosome"/>
    <property type="evidence" value="ECO:0007669"/>
    <property type="project" value="InterPro"/>
</dbReference>
<dbReference type="PANTHER" id="PTHR11655:SF14">
    <property type="entry name" value="LARGE RIBOSOMAL SUBUNIT PROTEIN UL6M"/>
    <property type="match status" value="1"/>
</dbReference>
<evidence type="ECO:0000256" key="3">
    <source>
        <dbReference type="ARBA" id="ARBA00023274"/>
    </source>
</evidence>
<dbReference type="InterPro" id="IPR036789">
    <property type="entry name" value="Ribosomal_uL6-like_a/b-dom_sf"/>
</dbReference>
<dbReference type="InterPro" id="IPR002358">
    <property type="entry name" value="Ribosomal_uL6_CS"/>
</dbReference>
<dbReference type="Gene3D" id="3.90.930.12">
    <property type="entry name" value="Ribosomal protein L6, alpha-beta domain"/>
    <property type="match status" value="2"/>
</dbReference>
<feature type="domain" description="Large ribosomal subunit protein uL6 alpha-beta" evidence="5">
    <location>
        <begin position="121"/>
        <end position="178"/>
    </location>
</feature>
<dbReference type="Pfam" id="PF00347">
    <property type="entry name" value="Ribosomal_L6"/>
    <property type="match status" value="1"/>
</dbReference>
<evidence type="ECO:0000259" key="5">
    <source>
        <dbReference type="Pfam" id="PF00347"/>
    </source>
</evidence>